<dbReference type="Gene3D" id="1.50.10.10">
    <property type="match status" value="1"/>
</dbReference>
<gene>
    <name evidence="10" type="ORF">FHS68_004214</name>
</gene>
<evidence type="ECO:0000256" key="5">
    <source>
        <dbReference type="ARBA" id="ARBA00023326"/>
    </source>
</evidence>
<feature type="domain" description="Secretion system C-terminal sorting" evidence="9">
    <location>
        <begin position="734"/>
        <end position="802"/>
    </location>
</feature>
<comment type="caution">
    <text evidence="10">The sequence shown here is derived from an EMBL/GenBank/DDBJ whole genome shotgun (WGS) entry which is preliminary data.</text>
</comment>
<protein>
    <recommendedName>
        <fullName evidence="12">Por secretion system C-terminal sorting domain-containing protein</fullName>
    </recommendedName>
</protein>
<evidence type="ECO:0000256" key="4">
    <source>
        <dbReference type="ARBA" id="ARBA00023295"/>
    </source>
</evidence>
<dbReference type="Pfam" id="PF18962">
    <property type="entry name" value="Por_Secre_tail"/>
    <property type="match status" value="1"/>
</dbReference>
<dbReference type="InterPro" id="IPR026444">
    <property type="entry name" value="Secre_tail"/>
</dbReference>
<evidence type="ECO:0000256" key="1">
    <source>
        <dbReference type="ARBA" id="ARBA00007072"/>
    </source>
</evidence>
<feature type="signal peptide" evidence="6">
    <location>
        <begin position="1"/>
        <end position="30"/>
    </location>
</feature>
<dbReference type="EMBL" id="JAASQJ010000004">
    <property type="protein sequence ID" value="NIJ55027.1"/>
    <property type="molecule type" value="Genomic_DNA"/>
</dbReference>
<evidence type="ECO:0000256" key="2">
    <source>
        <dbReference type="ARBA" id="ARBA00022801"/>
    </source>
</evidence>
<dbReference type="InterPro" id="IPR012341">
    <property type="entry name" value="6hp_glycosidase-like_sf"/>
</dbReference>
<dbReference type="SUPFAM" id="SSF48208">
    <property type="entry name" value="Six-hairpin glycosidases"/>
    <property type="match status" value="1"/>
</dbReference>
<organism evidence="10 11">
    <name type="scientific">Dyadobacter arcticus</name>
    <dbReference type="NCBI Taxonomy" id="1078754"/>
    <lineage>
        <taxon>Bacteria</taxon>
        <taxon>Pseudomonadati</taxon>
        <taxon>Bacteroidota</taxon>
        <taxon>Cytophagia</taxon>
        <taxon>Cytophagales</taxon>
        <taxon>Spirosomataceae</taxon>
        <taxon>Dyadobacter</taxon>
    </lineage>
</organism>
<accession>A0ABX0UPZ9</accession>
<evidence type="ECO:0000313" key="11">
    <source>
        <dbReference type="Proteomes" id="UP001179181"/>
    </source>
</evidence>
<dbReference type="InterPro" id="IPR014756">
    <property type="entry name" value="Ig_E-set"/>
</dbReference>
<feature type="chain" id="PRO_5046246281" description="Por secretion system C-terminal sorting domain-containing protein" evidence="6">
    <location>
        <begin position="31"/>
        <end position="805"/>
    </location>
</feature>
<keyword evidence="6" id="KW-0732">Signal</keyword>
<dbReference type="InterPro" id="IPR008928">
    <property type="entry name" value="6-hairpin_glycosidase_sf"/>
</dbReference>
<keyword evidence="3" id="KW-0119">Carbohydrate metabolism</keyword>
<dbReference type="CDD" id="cd02850">
    <property type="entry name" value="E_set_Cellulase_N"/>
    <property type="match status" value="1"/>
</dbReference>
<name>A0ABX0UPZ9_9BACT</name>
<sequence length="805" mass="89872">MLKIYRGVSTKHRTYCFLLLISIISKTASAQVSPFIQVDQFGYTLNAEKVAVLVNPIVGYNAASSYTAPPTATVRNSTTNNIVFTGPVTVWNGGATHDQSGDQGWWFDFSAFTDVGSYYIYDAVNNQRSAVFDIGANPYNNVMLAAFKMFYYNRCNMAKSAPYAQPKWTDSNNFLNALQDSHCRYISTPGDASLEKDLSGGWFDAGDYNKYVSFTHSPMHDLLYAYEENPSVFTDHFNIPESNNGVPDLLDEIKWELDWLFKMTNADGSVQNKMGSRNYSENVSSPPSANINPRYYGPTCTSASATIASVFSHASIVYGNLPAFATYAAQLQAKAASCFNYVLPLYANSQLQTNCDDGSIVAGDADVNLDQQRNMLVIAAVYLFEKTGDNAYHQFIINNYVLTTPIAENFWGVNATEVIEALLRYTKLPNADTNVKNAILNEARPGVEGDWNNFFGWNTLDLYRAYMPDWSYHWGSNMSKADYGNLSKTMVKAGLGVAATQNRKSAEQLHYFHGVNPQGIVYLSNMYQFGAEKSVNEIYHTWFNDGTIYDNALTSPNGPAPGYVSGGPNYDYSINSQTPPYGQPRQKSYLDFNTGWPINSWEITEPAIYYQASYVRLLANYALAVEDALPVTLADFYVKPLDDGKAQLFWKTTSETNNDRFEIERSVDAVDFRLIGEVKGTNADSQINHYTFTDPELSQTTAYYRLKQVDFDGKYAYSKIAAIYRSDRKGFKIAPNPVTDYLDLTLPAEALPANVTLTNVSGQVVFQKRSNASFRVPMNQLASGIYILSVSKAGEKVFHQKVFKN</sequence>
<keyword evidence="11" id="KW-1185">Reference proteome</keyword>
<dbReference type="Gene3D" id="2.60.40.10">
    <property type="entry name" value="Immunoglobulins"/>
    <property type="match status" value="2"/>
</dbReference>
<comment type="similarity">
    <text evidence="1">Belongs to the glycosyl hydrolase 9 (cellulase E) family.</text>
</comment>
<reference evidence="10 11" key="1">
    <citation type="submission" date="2020-03" db="EMBL/GenBank/DDBJ databases">
        <title>Genomic Encyclopedia of Type Strains, Phase IV (KMG-IV): sequencing the most valuable type-strain genomes for metagenomic binning, comparative biology and taxonomic classification.</title>
        <authorList>
            <person name="Goeker M."/>
        </authorList>
    </citation>
    <scope>NUCLEOTIDE SEQUENCE [LARGE SCALE GENOMIC DNA]</scope>
    <source>
        <strain evidence="10 11">DSM 102865</strain>
    </source>
</reference>
<evidence type="ECO:0000256" key="3">
    <source>
        <dbReference type="ARBA" id="ARBA00023277"/>
    </source>
</evidence>
<evidence type="ECO:0008006" key="12">
    <source>
        <dbReference type="Google" id="ProtNLM"/>
    </source>
</evidence>
<dbReference type="InterPro" id="IPR004197">
    <property type="entry name" value="Cellulase_Ig-like"/>
</dbReference>
<evidence type="ECO:0000259" key="8">
    <source>
        <dbReference type="Pfam" id="PF02927"/>
    </source>
</evidence>
<evidence type="ECO:0000259" key="9">
    <source>
        <dbReference type="Pfam" id="PF18962"/>
    </source>
</evidence>
<keyword evidence="4" id="KW-0326">Glycosidase</keyword>
<proteinExistence type="inferred from homology"/>
<keyword evidence="5" id="KW-0624">Polysaccharide degradation</keyword>
<dbReference type="Proteomes" id="UP001179181">
    <property type="component" value="Unassembled WGS sequence"/>
</dbReference>
<dbReference type="SUPFAM" id="SSF81296">
    <property type="entry name" value="E set domains"/>
    <property type="match status" value="1"/>
</dbReference>
<feature type="domain" description="Cellulase Ig-like" evidence="8">
    <location>
        <begin position="33"/>
        <end position="120"/>
    </location>
</feature>
<dbReference type="Pfam" id="PF02927">
    <property type="entry name" value="CelD_N"/>
    <property type="match status" value="1"/>
</dbReference>
<dbReference type="NCBIfam" id="TIGR04183">
    <property type="entry name" value="Por_Secre_tail"/>
    <property type="match status" value="1"/>
</dbReference>
<evidence type="ECO:0000313" key="10">
    <source>
        <dbReference type="EMBL" id="NIJ55027.1"/>
    </source>
</evidence>
<keyword evidence="2" id="KW-0378">Hydrolase</keyword>
<dbReference type="Pfam" id="PF00759">
    <property type="entry name" value="Glyco_hydro_9"/>
    <property type="match status" value="1"/>
</dbReference>
<feature type="domain" description="Glycoside hydrolase family 9" evidence="7">
    <location>
        <begin position="139"/>
        <end position="618"/>
    </location>
</feature>
<dbReference type="InterPro" id="IPR001701">
    <property type="entry name" value="Glyco_hydro_9"/>
</dbReference>
<dbReference type="RefSeq" id="WP_167274212.1">
    <property type="nucleotide sequence ID" value="NZ_JAASQJ010000004.1"/>
</dbReference>
<dbReference type="PANTHER" id="PTHR22298">
    <property type="entry name" value="ENDO-1,4-BETA-GLUCANASE"/>
    <property type="match status" value="1"/>
</dbReference>
<dbReference type="InterPro" id="IPR013783">
    <property type="entry name" value="Ig-like_fold"/>
</dbReference>
<evidence type="ECO:0000259" key="7">
    <source>
        <dbReference type="Pfam" id="PF00759"/>
    </source>
</evidence>
<evidence type="ECO:0000256" key="6">
    <source>
        <dbReference type="SAM" id="SignalP"/>
    </source>
</evidence>